<feature type="domain" description="DUF58" evidence="1">
    <location>
        <begin position="58"/>
        <end position="267"/>
    </location>
</feature>
<accession>L1LWN1</accession>
<dbReference type="PANTHER" id="PTHR33608:SF12">
    <property type="entry name" value="DUF58 DOMAIN-CONTAINING PROTEIN"/>
    <property type="match status" value="1"/>
</dbReference>
<dbReference type="SUPFAM" id="SSF53300">
    <property type="entry name" value="vWA-like"/>
    <property type="match status" value="1"/>
</dbReference>
<dbReference type="InterPro" id="IPR036465">
    <property type="entry name" value="vWFA_dom_sf"/>
</dbReference>
<dbReference type="OrthoDB" id="9776116at2"/>
<dbReference type="RefSeq" id="WP_009403677.1">
    <property type="nucleotide sequence ID" value="NZ_AMWJ02000002.1"/>
</dbReference>
<dbReference type="InterPro" id="IPR002881">
    <property type="entry name" value="DUF58"/>
</dbReference>
<keyword evidence="3" id="KW-1185">Reference proteome</keyword>
<evidence type="ECO:0000259" key="1">
    <source>
        <dbReference type="Pfam" id="PF01882"/>
    </source>
</evidence>
<protein>
    <submittedName>
        <fullName evidence="2">DUF58 domain-containing protein</fullName>
    </submittedName>
</protein>
<proteinExistence type="predicted"/>
<dbReference type="PANTHER" id="PTHR33608">
    <property type="entry name" value="BLL2464 PROTEIN"/>
    <property type="match status" value="1"/>
</dbReference>
<organism evidence="2 3">
    <name type="scientific">Pseudomonas bharatica CSV86</name>
    <dbReference type="NCBI Taxonomy" id="1005395"/>
    <lineage>
        <taxon>Bacteria</taxon>
        <taxon>Pseudomonadati</taxon>
        <taxon>Pseudomonadota</taxon>
        <taxon>Gammaproteobacteria</taxon>
        <taxon>Pseudomonadales</taxon>
        <taxon>Pseudomonadaceae</taxon>
        <taxon>Pseudomonas</taxon>
        <taxon>Pseudomonas bharatica</taxon>
    </lineage>
</organism>
<dbReference type="EMBL" id="AMWJ02000002">
    <property type="protein sequence ID" value="NNJ17206.1"/>
    <property type="molecule type" value="Genomic_DNA"/>
</dbReference>
<dbReference type="Proteomes" id="UP000010448">
    <property type="component" value="Unassembled WGS sequence"/>
</dbReference>
<gene>
    <name evidence="2" type="ORF">CSV86_019480</name>
</gene>
<evidence type="ECO:0000313" key="2">
    <source>
        <dbReference type="EMBL" id="NNJ17206.1"/>
    </source>
</evidence>
<dbReference type="Pfam" id="PF01882">
    <property type="entry name" value="DUF58"/>
    <property type="match status" value="1"/>
</dbReference>
<sequence length="316" mass="34992">MDAPQQSADGQVYVSLAQLMALEFAARGLSFIARQPRASLLSGNHASHLRGRGLDFDELRRYQPGDDLRHLDCKASLRSGTPIVRTWTEERDRPLLLVLDQRMSMFFGSRVSFKSAIAAELAALCAWIGLKAGDRVGAVVFDDHECQCLSPLRSRARLQAICATATRFNHGLAADVPAGDSRQSLDNALQRCLQLARHDHLVCVISDFAGASDTTLKQLRQLRAHNDVLALQVFDPLALDLPQQGRLVISQGRLQVALAMERQRIRQPLSDFLGGRLKDVAHLLRRSQVPLLMFSTALPAAAQLRLELGRLRELKP</sequence>
<reference evidence="2 3" key="1">
    <citation type="journal article" date="2013" name="Genome Announc.">
        <title>Genome Sequence of Naphthalene-Degrading Soil Bacterium Pseudomonas putida CSV86.</title>
        <authorList>
            <person name="Phale P.S."/>
            <person name="Paliwal V."/>
            <person name="Raju S.C."/>
            <person name="Modak A."/>
            <person name="Purohit H.J."/>
        </authorList>
    </citation>
    <scope>NUCLEOTIDE SEQUENCE [LARGE SCALE GENOMIC DNA]</scope>
    <source>
        <strain evidence="2 3">CSV86</strain>
    </source>
</reference>
<dbReference type="AlphaFoldDB" id="L1LWN1"/>
<name>L1LWN1_9PSED</name>
<dbReference type="eggNOG" id="COG1721">
    <property type="taxonomic scope" value="Bacteria"/>
</dbReference>
<comment type="caution">
    <text evidence="2">The sequence shown here is derived from an EMBL/GenBank/DDBJ whole genome shotgun (WGS) entry which is preliminary data.</text>
</comment>
<evidence type="ECO:0000313" key="3">
    <source>
        <dbReference type="Proteomes" id="UP000010448"/>
    </source>
</evidence>